<evidence type="ECO:0000256" key="4">
    <source>
        <dbReference type="ARBA" id="ARBA00012438"/>
    </source>
</evidence>
<evidence type="ECO:0000256" key="9">
    <source>
        <dbReference type="ARBA" id="ARBA00022679"/>
    </source>
</evidence>
<dbReference type="InterPro" id="IPR003594">
    <property type="entry name" value="HATPase_dom"/>
</dbReference>
<dbReference type="CDD" id="cd16917">
    <property type="entry name" value="HATPase_UhpB-NarQ-NarX-like"/>
    <property type="match status" value="1"/>
</dbReference>
<feature type="chain" id="PRO_5020517561" description="Oxygen sensor histidine kinase NreB" evidence="20">
    <location>
        <begin position="25"/>
        <end position="661"/>
    </location>
</feature>
<dbReference type="GO" id="GO:0051539">
    <property type="term" value="F:4 iron, 4 sulfur cluster binding"/>
    <property type="evidence" value="ECO:0007669"/>
    <property type="project" value="UniProtKB-KW"/>
</dbReference>
<evidence type="ECO:0000259" key="21">
    <source>
        <dbReference type="SMART" id="SM00387"/>
    </source>
</evidence>
<keyword evidence="14" id="KW-0902">Two-component regulatory system</keyword>
<proteinExistence type="predicted"/>
<evidence type="ECO:0000256" key="20">
    <source>
        <dbReference type="SAM" id="SignalP"/>
    </source>
</evidence>
<dbReference type="GO" id="GO:0016020">
    <property type="term" value="C:membrane"/>
    <property type="evidence" value="ECO:0007669"/>
    <property type="project" value="InterPro"/>
</dbReference>
<evidence type="ECO:0000256" key="12">
    <source>
        <dbReference type="ARBA" id="ARBA00022840"/>
    </source>
</evidence>
<dbReference type="SMART" id="SM00387">
    <property type="entry name" value="HATPase_c"/>
    <property type="match status" value="1"/>
</dbReference>
<evidence type="ECO:0000313" key="23">
    <source>
        <dbReference type="Proteomes" id="UP000293162"/>
    </source>
</evidence>
<dbReference type="EC" id="2.7.13.3" evidence="4"/>
<keyword evidence="7" id="KW-0963">Cytoplasm</keyword>
<comment type="subcellular location">
    <subcellularLocation>
        <location evidence="3">Cytoplasm</location>
    </subcellularLocation>
</comment>
<feature type="signal peptide" evidence="20">
    <location>
        <begin position="1"/>
        <end position="24"/>
    </location>
</feature>
<dbReference type="SUPFAM" id="SSF55874">
    <property type="entry name" value="ATPase domain of HSP90 chaperone/DNA topoisomerase II/histidine kinase"/>
    <property type="match status" value="1"/>
</dbReference>
<evidence type="ECO:0000256" key="1">
    <source>
        <dbReference type="ARBA" id="ARBA00000085"/>
    </source>
</evidence>
<dbReference type="GO" id="GO:0005524">
    <property type="term" value="F:ATP binding"/>
    <property type="evidence" value="ECO:0007669"/>
    <property type="project" value="UniProtKB-KW"/>
</dbReference>
<keyword evidence="10" id="KW-0547">Nucleotide-binding</keyword>
<evidence type="ECO:0000256" key="3">
    <source>
        <dbReference type="ARBA" id="ARBA00004496"/>
    </source>
</evidence>
<dbReference type="PANTHER" id="PTHR24421:SF10">
    <property type="entry name" value="NITRATE_NITRITE SENSOR PROTEIN NARQ"/>
    <property type="match status" value="1"/>
</dbReference>
<feature type="coiled-coil region" evidence="18">
    <location>
        <begin position="422"/>
        <end position="467"/>
    </location>
</feature>
<keyword evidence="8" id="KW-0597">Phosphoprotein</keyword>
<evidence type="ECO:0000256" key="7">
    <source>
        <dbReference type="ARBA" id="ARBA00022490"/>
    </source>
</evidence>
<feature type="transmembrane region" description="Helical" evidence="19">
    <location>
        <begin position="393"/>
        <end position="412"/>
    </location>
</feature>
<comment type="cofactor">
    <cofactor evidence="2">
        <name>[4Fe-4S] cluster</name>
        <dbReference type="ChEBI" id="CHEBI:49883"/>
    </cofactor>
</comment>
<keyword evidence="6" id="KW-0004">4Fe-4S</keyword>
<evidence type="ECO:0000256" key="2">
    <source>
        <dbReference type="ARBA" id="ARBA00001966"/>
    </source>
</evidence>
<keyword evidence="9" id="KW-0808">Transferase</keyword>
<evidence type="ECO:0000256" key="16">
    <source>
        <dbReference type="ARBA" id="ARBA00024827"/>
    </source>
</evidence>
<dbReference type="Gene3D" id="1.25.40.10">
    <property type="entry name" value="Tetratricopeptide repeat domain"/>
    <property type="match status" value="1"/>
</dbReference>
<evidence type="ECO:0000256" key="18">
    <source>
        <dbReference type="SAM" id="Coils"/>
    </source>
</evidence>
<evidence type="ECO:0000313" key="22">
    <source>
        <dbReference type="EMBL" id="RYU97192.1"/>
    </source>
</evidence>
<evidence type="ECO:0000256" key="15">
    <source>
        <dbReference type="ARBA" id="ARBA00023014"/>
    </source>
</evidence>
<evidence type="ECO:0000256" key="11">
    <source>
        <dbReference type="ARBA" id="ARBA00022777"/>
    </source>
</evidence>
<dbReference type="GO" id="GO:0000155">
    <property type="term" value="F:phosphorelay sensor kinase activity"/>
    <property type="evidence" value="ECO:0007669"/>
    <property type="project" value="InterPro"/>
</dbReference>
<evidence type="ECO:0000256" key="19">
    <source>
        <dbReference type="SAM" id="Phobius"/>
    </source>
</evidence>
<comment type="function">
    <text evidence="16">Member of the two-component regulatory system NreB/NreC involved in the control of dissimilatory nitrate/nitrite reduction in response to oxygen. NreB functions as a direct oxygen sensor histidine kinase which is autophosphorylated, in the absence of oxygen, probably at the conserved histidine residue, and transfers its phosphate group probably to a conserved aspartate residue of NreC. NreB/NreC activates the expression of the nitrate (narGHJI) and nitrite (nir) reductase operons, as well as the putative nitrate transporter gene narT.</text>
</comment>
<protein>
    <recommendedName>
        <fullName evidence="5">Oxygen sensor histidine kinase NreB</fullName>
        <ecNumber evidence="4">2.7.13.3</ecNumber>
    </recommendedName>
    <alternativeName>
        <fullName evidence="17">Nitrogen regulation protein B</fullName>
    </alternativeName>
</protein>
<dbReference type="OrthoDB" id="9760839at2"/>
<dbReference type="Pfam" id="PF07730">
    <property type="entry name" value="HisKA_3"/>
    <property type="match status" value="1"/>
</dbReference>
<dbReference type="Gene3D" id="1.20.5.1930">
    <property type="match status" value="1"/>
</dbReference>
<dbReference type="GO" id="GO:0046983">
    <property type="term" value="F:protein dimerization activity"/>
    <property type="evidence" value="ECO:0007669"/>
    <property type="project" value="InterPro"/>
</dbReference>
<dbReference type="InterPro" id="IPR011712">
    <property type="entry name" value="Sig_transdc_His_kin_sub3_dim/P"/>
</dbReference>
<dbReference type="InterPro" id="IPR036890">
    <property type="entry name" value="HATPase_C_sf"/>
</dbReference>
<dbReference type="InterPro" id="IPR050482">
    <property type="entry name" value="Sensor_HK_TwoCompSys"/>
</dbReference>
<gene>
    <name evidence="22" type="ORF">EWM59_02550</name>
</gene>
<dbReference type="GO" id="GO:0005737">
    <property type="term" value="C:cytoplasm"/>
    <property type="evidence" value="ECO:0007669"/>
    <property type="project" value="UniProtKB-SubCell"/>
</dbReference>
<sequence length="661" mass="76190">MKKKMLRKVTAFFVGFLYLPFVFPQNTPFPDVVIELKNASLAHKKVNSDSLLYVLKSYYYSAQTPDFLKVKAVLELCKLYGLNTNPLKNADSTLKYAYLLINLGKKTNNSLTVFDGLLYKIDAMNDAHNYPKSLEYCVDGLRYADSVGVEGLEYYHARLHLYYALNLRTLGDHDNSIRQNIQAIDFLKKSKNYPTEELIDYQIDLARTLSVSGQNEAAKENLLMALSSAGKIKSRALEMYIYNELASIFLELNQPEKAEQYVRASRQFFENSNDYFSLCEAYFLTSKIFHQAKNYDKCIEFALKSLNVPANALALRIIINANELLYLSYKAKNQSDRALVYYEKYIESKERSFNKANALEMSFLRKTIEDAELNAKIEQEENLNKEQKKLRNYMIISISILLIMVAVLWYYYRLLHIKNTIVEKQKNEIEVLNSGLEEKVNERTIALQQAYDAIKEAMQKGQTLERKRMAADLHDNIGSLLTAINISLDNINTENLSEREKKIYAGILDMTENAYAEVRILSHNLLPEELEKEGLKMALERLIKKLNNSQKIHFSLIAEELNRHRKNIELNIYAICLELTQNIIKHSYATEAHVSIFEKGRILWLKVSDNGKGLKKNIERGMGLKNIQSRLEDIGGEFFIDSNNKGTEFIISVPLDMVYES</sequence>
<keyword evidence="11" id="KW-0418">Kinase</keyword>
<evidence type="ECO:0000256" key="14">
    <source>
        <dbReference type="ARBA" id="ARBA00023012"/>
    </source>
</evidence>
<dbReference type="EMBL" id="SEWF01000003">
    <property type="protein sequence ID" value="RYU97192.1"/>
    <property type="molecule type" value="Genomic_DNA"/>
</dbReference>
<dbReference type="AlphaFoldDB" id="A0A4Q5M4D0"/>
<keyword evidence="23" id="KW-1185">Reference proteome</keyword>
<evidence type="ECO:0000256" key="17">
    <source>
        <dbReference type="ARBA" id="ARBA00030800"/>
    </source>
</evidence>
<keyword evidence="18" id="KW-0175">Coiled coil</keyword>
<dbReference type="Gene3D" id="3.30.565.10">
    <property type="entry name" value="Histidine kinase-like ATPase, C-terminal domain"/>
    <property type="match status" value="1"/>
</dbReference>
<evidence type="ECO:0000256" key="13">
    <source>
        <dbReference type="ARBA" id="ARBA00023004"/>
    </source>
</evidence>
<reference evidence="22 23" key="1">
    <citation type="submission" date="2019-02" db="EMBL/GenBank/DDBJ databases">
        <title>Bacterial novel species Emticicia sp. 17J42-9 isolated from soil.</title>
        <authorList>
            <person name="Jung H.-Y."/>
        </authorList>
    </citation>
    <scope>NUCLEOTIDE SEQUENCE [LARGE SCALE GENOMIC DNA]</scope>
    <source>
        <strain evidence="22 23">17J42-9</strain>
    </source>
</reference>
<keyword evidence="13" id="KW-0408">Iron</keyword>
<dbReference type="Proteomes" id="UP000293162">
    <property type="component" value="Unassembled WGS sequence"/>
</dbReference>
<keyword evidence="15" id="KW-0479">Metal-binding</keyword>
<dbReference type="SUPFAM" id="SSF48452">
    <property type="entry name" value="TPR-like"/>
    <property type="match status" value="1"/>
</dbReference>
<evidence type="ECO:0000256" key="5">
    <source>
        <dbReference type="ARBA" id="ARBA00017322"/>
    </source>
</evidence>
<accession>A0A4Q5M4D0</accession>
<keyword evidence="20" id="KW-0732">Signal</keyword>
<dbReference type="Pfam" id="PF02518">
    <property type="entry name" value="HATPase_c"/>
    <property type="match status" value="1"/>
</dbReference>
<keyword evidence="12" id="KW-0067">ATP-binding</keyword>
<organism evidence="22 23">
    <name type="scientific">Emticicia agri</name>
    <dbReference type="NCBI Taxonomy" id="2492393"/>
    <lineage>
        <taxon>Bacteria</taxon>
        <taxon>Pseudomonadati</taxon>
        <taxon>Bacteroidota</taxon>
        <taxon>Cytophagia</taxon>
        <taxon>Cytophagales</taxon>
        <taxon>Leadbetterellaceae</taxon>
        <taxon>Emticicia</taxon>
    </lineage>
</organism>
<dbReference type="InterPro" id="IPR011990">
    <property type="entry name" value="TPR-like_helical_dom_sf"/>
</dbReference>
<comment type="catalytic activity">
    <reaction evidence="1">
        <text>ATP + protein L-histidine = ADP + protein N-phospho-L-histidine.</text>
        <dbReference type="EC" id="2.7.13.3"/>
    </reaction>
</comment>
<name>A0A4Q5M4D0_9BACT</name>
<evidence type="ECO:0000256" key="8">
    <source>
        <dbReference type="ARBA" id="ARBA00022553"/>
    </source>
</evidence>
<comment type="caution">
    <text evidence="22">The sequence shown here is derived from an EMBL/GenBank/DDBJ whole genome shotgun (WGS) entry which is preliminary data.</text>
</comment>
<feature type="domain" description="Histidine kinase/HSP90-like ATPase" evidence="21">
    <location>
        <begin position="567"/>
        <end position="657"/>
    </location>
</feature>
<dbReference type="InterPro" id="IPR004358">
    <property type="entry name" value="Sig_transdc_His_kin-like_C"/>
</dbReference>
<dbReference type="PRINTS" id="PR00344">
    <property type="entry name" value="BCTRLSENSOR"/>
</dbReference>
<keyword evidence="19" id="KW-0472">Membrane</keyword>
<feature type="coiled-coil region" evidence="18">
    <location>
        <begin position="361"/>
        <end position="390"/>
    </location>
</feature>
<evidence type="ECO:0000256" key="10">
    <source>
        <dbReference type="ARBA" id="ARBA00022741"/>
    </source>
</evidence>
<dbReference type="PANTHER" id="PTHR24421">
    <property type="entry name" value="NITRATE/NITRITE SENSOR PROTEIN NARX-RELATED"/>
    <property type="match status" value="1"/>
</dbReference>
<keyword evidence="19" id="KW-1133">Transmembrane helix</keyword>
<keyword evidence="19" id="KW-0812">Transmembrane</keyword>
<keyword evidence="15" id="KW-0411">Iron-sulfur</keyword>
<evidence type="ECO:0000256" key="6">
    <source>
        <dbReference type="ARBA" id="ARBA00022485"/>
    </source>
</evidence>